<dbReference type="Proteomes" id="UP000074410">
    <property type="component" value="Unassembled WGS sequence"/>
</dbReference>
<feature type="non-terminal residue" evidence="1">
    <location>
        <position position="1"/>
    </location>
</feature>
<evidence type="ECO:0000313" key="2">
    <source>
        <dbReference type="Proteomes" id="UP000074410"/>
    </source>
</evidence>
<protein>
    <submittedName>
        <fullName evidence="1">Uncharacterized protein</fullName>
    </submittedName>
</protein>
<proteinExistence type="predicted"/>
<dbReference type="PATRIC" id="fig|33051.5.peg.1409"/>
<sequence>ARLIVRASARCQIVVVSHAALLVDALERSLEARSIRLRKEMGETLVEDVERPRWSWPAR</sequence>
<organism evidence="1 2">
    <name type="scientific">Sphingomonas sanguinis</name>
    <dbReference type="NCBI Taxonomy" id="33051"/>
    <lineage>
        <taxon>Bacteria</taxon>
        <taxon>Pseudomonadati</taxon>
        <taxon>Pseudomonadota</taxon>
        <taxon>Alphaproteobacteria</taxon>
        <taxon>Sphingomonadales</taxon>
        <taxon>Sphingomonadaceae</taxon>
        <taxon>Sphingomonas</taxon>
    </lineage>
</organism>
<dbReference type="AlphaFoldDB" id="A0A147J468"/>
<accession>A0A147J468</accession>
<reference evidence="1 2" key="1">
    <citation type="journal article" date="2016" name="Front. Microbiol.">
        <title>Genomic Resource of Rice Seed Associated Bacteria.</title>
        <authorList>
            <person name="Midha S."/>
            <person name="Bansal K."/>
            <person name="Sharma S."/>
            <person name="Kumar N."/>
            <person name="Patil P.P."/>
            <person name="Chaudhry V."/>
            <person name="Patil P.B."/>
        </authorList>
    </citation>
    <scope>NUCLEOTIDE SEQUENCE [LARGE SCALE GENOMIC DNA]</scope>
    <source>
        <strain evidence="1 2">NS258</strain>
    </source>
</reference>
<evidence type="ECO:0000313" key="1">
    <source>
        <dbReference type="EMBL" id="KTW05373.1"/>
    </source>
</evidence>
<name>A0A147J468_9SPHN</name>
<comment type="caution">
    <text evidence="1">The sequence shown here is derived from an EMBL/GenBank/DDBJ whole genome shotgun (WGS) entry which is preliminary data.</text>
</comment>
<gene>
    <name evidence="1" type="ORF">NS258_17390</name>
</gene>
<dbReference type="EMBL" id="LDTC01000213">
    <property type="protein sequence ID" value="KTW05373.1"/>
    <property type="molecule type" value="Genomic_DNA"/>
</dbReference>